<accession>A0A0M4T075</accession>
<dbReference type="STRING" id="224013.ACX27_24940"/>
<evidence type="ECO:0000313" key="2">
    <source>
        <dbReference type="Proteomes" id="UP000062645"/>
    </source>
</evidence>
<dbReference type="Proteomes" id="UP000062645">
    <property type="component" value="Chromosome"/>
</dbReference>
<keyword evidence="2" id="KW-1185">Reference proteome</keyword>
<dbReference type="AlphaFoldDB" id="A0A0M4T075"/>
<protein>
    <submittedName>
        <fullName evidence="1">Lysozyme</fullName>
    </submittedName>
</protein>
<gene>
    <name evidence="1" type="ORF">ACX27_24940</name>
</gene>
<reference evidence="1 2" key="2">
    <citation type="journal article" date="2016" name="Genome Announc.">
        <title>Draft Genome Sequence of the N2-Fixing Cyanobacterium Nostoc piscinale CENA21, Isolated from the Brazilian Amazon Floodplain.</title>
        <authorList>
            <person name="Leao T."/>
            <person name="Guimaraes P.I."/>
            <person name="de Melo A.G."/>
            <person name="Ramos R.T."/>
            <person name="Leao P.N."/>
            <person name="Silva A."/>
            <person name="Fiore M.F."/>
            <person name="Schneider M.P."/>
        </authorList>
    </citation>
    <scope>NUCLEOTIDE SEQUENCE [LARGE SCALE GENOMIC DNA]</scope>
    <source>
        <strain evidence="1 2">CENA21</strain>
    </source>
</reference>
<dbReference type="KEGG" id="npz:ACX27_24940"/>
<evidence type="ECO:0000313" key="1">
    <source>
        <dbReference type="EMBL" id="ALF55334.1"/>
    </source>
</evidence>
<dbReference type="Gene3D" id="1.10.530.10">
    <property type="match status" value="1"/>
</dbReference>
<dbReference type="InterPro" id="IPR023346">
    <property type="entry name" value="Lysozyme-like_dom_sf"/>
</dbReference>
<reference evidence="2" key="1">
    <citation type="submission" date="2015-07" db="EMBL/GenBank/DDBJ databases">
        <title>Genome Of Nitrogen-Fixing Cyanobacterium Nostoc piscinale CENA21 From Solimoes/Amazon River Floodplain Sediments And Comparative Genomics To Uncover Biosynthetic Natural Products Potential.</title>
        <authorList>
            <person name="Leao T.F."/>
            <person name="Leao P.N."/>
            <person name="Guimaraes P.I."/>
            <person name="de Melo A.G.C."/>
            <person name="Ramos R.T.J."/>
            <person name="Silva A."/>
            <person name="Fiore M.F."/>
            <person name="Schneider M.P.C."/>
        </authorList>
    </citation>
    <scope>NUCLEOTIDE SEQUENCE [LARGE SCALE GENOMIC DNA]</scope>
    <source>
        <strain evidence="2">CENA21</strain>
    </source>
</reference>
<dbReference type="RefSeq" id="WP_062296397.1">
    <property type="nucleotide sequence ID" value="NZ_CP012036.1"/>
</dbReference>
<proteinExistence type="predicted"/>
<sequence length="275" mass="30354">MQIVPIFISGVVGAACSVAFSYGVASLPCGLVSKGADTVCQVRSFGKAVDSWKFGFIVGGLVGLVFSPRHQFISRFQPIHLSTASLITLGIYFSISQGNSVSSLSSNSLRSRVNTSSYSSHLYSPRLSAFLATIRWAETGTSESESYRKLVFNGTFNDFSTHPLKKQCAPINGKNVCSTAAGAYQMLDISWYDLQPKLNLKDFSPASQDKMAIEYIRRNNALSDIEAGRFDTAVCKVGRIWASFPCNNYNQNAKSIVQLRTYYQQHLQKFEISRK</sequence>
<dbReference type="OrthoDB" id="481043at2"/>
<dbReference type="PATRIC" id="fig|224013.5.peg.5989"/>
<dbReference type="EMBL" id="CP012036">
    <property type="protein sequence ID" value="ALF55334.1"/>
    <property type="molecule type" value="Genomic_DNA"/>
</dbReference>
<dbReference type="CDD" id="cd00736">
    <property type="entry name" value="lambda_lys-like"/>
    <property type="match status" value="1"/>
</dbReference>
<organism evidence="1 2">
    <name type="scientific">Nostoc piscinale CENA21</name>
    <dbReference type="NCBI Taxonomy" id="224013"/>
    <lineage>
        <taxon>Bacteria</taxon>
        <taxon>Bacillati</taxon>
        <taxon>Cyanobacteriota</taxon>
        <taxon>Cyanophyceae</taxon>
        <taxon>Nostocales</taxon>
        <taxon>Nostocaceae</taxon>
        <taxon>Nostoc</taxon>
    </lineage>
</organism>
<name>A0A0M4T075_9NOSO</name>
<dbReference type="SUPFAM" id="SSF53955">
    <property type="entry name" value="Lysozyme-like"/>
    <property type="match status" value="1"/>
</dbReference>